<evidence type="ECO:0000313" key="2">
    <source>
        <dbReference type="EMBL" id="KAJ3490228.1"/>
    </source>
</evidence>
<feature type="region of interest" description="Disordered" evidence="1">
    <location>
        <begin position="283"/>
        <end position="337"/>
    </location>
</feature>
<feature type="region of interest" description="Disordered" evidence="1">
    <location>
        <begin position="205"/>
        <end position="250"/>
    </location>
</feature>
<accession>A0AAD5YI98</accession>
<gene>
    <name evidence="2" type="ORF">NLI96_g1586</name>
</gene>
<dbReference type="EMBL" id="JANAWD010000031">
    <property type="protein sequence ID" value="KAJ3490228.1"/>
    <property type="molecule type" value="Genomic_DNA"/>
</dbReference>
<proteinExistence type="predicted"/>
<feature type="compositionally biased region" description="Low complexity" evidence="1">
    <location>
        <begin position="283"/>
        <end position="326"/>
    </location>
</feature>
<keyword evidence="3" id="KW-1185">Reference proteome</keyword>
<dbReference type="SUPFAM" id="SSF50249">
    <property type="entry name" value="Nucleic acid-binding proteins"/>
    <property type="match status" value="1"/>
</dbReference>
<reference evidence="2" key="1">
    <citation type="submission" date="2022-07" db="EMBL/GenBank/DDBJ databases">
        <title>Genome Sequence of Physisporinus lineatus.</title>
        <authorList>
            <person name="Buettner E."/>
        </authorList>
    </citation>
    <scope>NUCLEOTIDE SEQUENCE</scope>
    <source>
        <strain evidence="2">VT162</strain>
    </source>
</reference>
<organism evidence="2 3">
    <name type="scientific">Meripilus lineatus</name>
    <dbReference type="NCBI Taxonomy" id="2056292"/>
    <lineage>
        <taxon>Eukaryota</taxon>
        <taxon>Fungi</taxon>
        <taxon>Dikarya</taxon>
        <taxon>Basidiomycota</taxon>
        <taxon>Agaricomycotina</taxon>
        <taxon>Agaricomycetes</taxon>
        <taxon>Polyporales</taxon>
        <taxon>Meripilaceae</taxon>
        <taxon>Meripilus</taxon>
    </lineage>
</organism>
<protein>
    <submittedName>
        <fullName evidence="2">Uncharacterized protein</fullName>
    </submittedName>
</protein>
<dbReference type="Proteomes" id="UP001212997">
    <property type="component" value="Unassembled WGS sequence"/>
</dbReference>
<dbReference type="Gene3D" id="2.40.50.140">
    <property type="entry name" value="Nucleic acid-binding proteins"/>
    <property type="match status" value="1"/>
</dbReference>
<dbReference type="AlphaFoldDB" id="A0AAD5YI98"/>
<comment type="caution">
    <text evidence="2">The sequence shown here is derived from an EMBL/GenBank/DDBJ whole genome shotgun (WGS) entry which is preliminary data.</text>
</comment>
<dbReference type="InterPro" id="IPR012340">
    <property type="entry name" value="NA-bd_OB-fold"/>
</dbReference>
<evidence type="ECO:0000313" key="3">
    <source>
        <dbReference type="Proteomes" id="UP001212997"/>
    </source>
</evidence>
<evidence type="ECO:0000256" key="1">
    <source>
        <dbReference type="SAM" id="MobiDB-lite"/>
    </source>
</evidence>
<name>A0AAD5YI98_9APHY</name>
<sequence length="487" mass="53173">MVRLGSKPHLTRIETDIREATGINALRKSIWSPDWKTALRPVLINQLWSAQYDPNVATGHGTKFKIDGHYVEDVTLVAHVVRTSVGNRYEEETEGANNVRIISTTYHLEDGTGSFTAYESQRADSYEERSHHEPFYARFVGRLKESSRGPRLWSLSVWHMRRITDPNEIYLHIVDAMSVSSAFTRKSISTSPSATSSAVIGRTTSYSHGGSAVGVPGNITSSGGGPRAQTTSPREPITPERLGHQSMSQQSYITILSEPESISQAPPRRSAPVPYAQEVDTGSISSALSSPSWGSGRSTSGYVSTRTPRSGRSGTTHSSSSGYVSTRTRRPRTEDNVRANIGMDAVASGSNATLDHEGTAAISGRYPENGSSAVDSLSRQIPGLDISPKRSRIDPYDDLSTLKRNLLLGLENAENANSNPRGGKTSVSIVNLMQPYRLQFNRMPPKMADDIGNALDSLVDEGYIATDDRGLSYYTIDRGVKYPFSQL</sequence>